<keyword evidence="2" id="KW-0472">Membrane</keyword>
<accession>A0AAD2FKY2</accession>
<reference evidence="3" key="1">
    <citation type="submission" date="2023-08" db="EMBL/GenBank/DDBJ databases">
        <authorList>
            <person name="Audoor S."/>
            <person name="Bilcke G."/>
        </authorList>
    </citation>
    <scope>NUCLEOTIDE SEQUENCE</scope>
</reference>
<feature type="compositionally biased region" description="Basic and acidic residues" evidence="1">
    <location>
        <begin position="277"/>
        <end position="287"/>
    </location>
</feature>
<organism evidence="3 4">
    <name type="scientific">Cylindrotheca closterium</name>
    <dbReference type="NCBI Taxonomy" id="2856"/>
    <lineage>
        <taxon>Eukaryota</taxon>
        <taxon>Sar</taxon>
        <taxon>Stramenopiles</taxon>
        <taxon>Ochrophyta</taxon>
        <taxon>Bacillariophyta</taxon>
        <taxon>Bacillariophyceae</taxon>
        <taxon>Bacillariophycidae</taxon>
        <taxon>Bacillariales</taxon>
        <taxon>Bacillariaceae</taxon>
        <taxon>Cylindrotheca</taxon>
    </lineage>
</organism>
<dbReference type="AlphaFoldDB" id="A0AAD2FKY2"/>
<keyword evidence="2" id="KW-1133">Transmembrane helix</keyword>
<evidence type="ECO:0000313" key="4">
    <source>
        <dbReference type="Proteomes" id="UP001295423"/>
    </source>
</evidence>
<feature type="compositionally biased region" description="Polar residues" evidence="1">
    <location>
        <begin position="289"/>
        <end position="306"/>
    </location>
</feature>
<keyword evidence="4" id="KW-1185">Reference proteome</keyword>
<feature type="transmembrane region" description="Helical" evidence="2">
    <location>
        <begin position="187"/>
        <end position="205"/>
    </location>
</feature>
<keyword evidence="2" id="KW-0812">Transmembrane</keyword>
<feature type="transmembrane region" description="Helical" evidence="2">
    <location>
        <begin position="211"/>
        <end position="232"/>
    </location>
</feature>
<sequence length="306" mass="34875">MERKYERIVPGGDSHRRTGSHGSNESVEAMNGPIVDMQAGNNAVHVDEENDREEKSPLRTKSGEKVISPSDQSQRSVHSPIAFAHSSSFTFDDAFDEDEENLKRYNLDFSMDAGEATLSDSVHGGIPFRNSDDHDSTTLQLLWNSFQSQRQRARQRRAQLLLQQSERNFRQGVWICMNTYCDATDGGLLLFAFLIFVWVIKIMSLNDATAMRHWFLAGILLISLRLGVRPLSGYYTRQRQRRRLQSQDRQPHHVLPTQSPAPTKLRQRTHSNDEEDKTTPRRYRDEPPSSGNLELQSVTSSTASLT</sequence>
<evidence type="ECO:0000256" key="1">
    <source>
        <dbReference type="SAM" id="MobiDB-lite"/>
    </source>
</evidence>
<name>A0AAD2FKY2_9STRA</name>
<feature type="region of interest" description="Disordered" evidence="1">
    <location>
        <begin position="240"/>
        <end position="306"/>
    </location>
</feature>
<dbReference type="EMBL" id="CAKOGP040001668">
    <property type="protein sequence ID" value="CAJ1946255.1"/>
    <property type="molecule type" value="Genomic_DNA"/>
</dbReference>
<proteinExistence type="predicted"/>
<protein>
    <submittedName>
        <fullName evidence="3">Uncharacterized protein</fullName>
    </submittedName>
</protein>
<comment type="caution">
    <text evidence="3">The sequence shown here is derived from an EMBL/GenBank/DDBJ whole genome shotgun (WGS) entry which is preliminary data.</text>
</comment>
<feature type="region of interest" description="Disordered" evidence="1">
    <location>
        <begin position="1"/>
        <end position="78"/>
    </location>
</feature>
<evidence type="ECO:0000256" key="2">
    <source>
        <dbReference type="SAM" id="Phobius"/>
    </source>
</evidence>
<evidence type="ECO:0000313" key="3">
    <source>
        <dbReference type="EMBL" id="CAJ1946255.1"/>
    </source>
</evidence>
<dbReference type="Proteomes" id="UP001295423">
    <property type="component" value="Unassembled WGS sequence"/>
</dbReference>
<gene>
    <name evidence="3" type="ORF">CYCCA115_LOCUS10396</name>
</gene>
<feature type="compositionally biased region" description="Basic and acidic residues" evidence="1">
    <location>
        <begin position="52"/>
        <end position="64"/>
    </location>
</feature>